<dbReference type="RefSeq" id="WP_236959870.1">
    <property type="nucleotide sequence ID" value="NZ_JAETXX010000010.1"/>
</dbReference>
<dbReference type="InterPro" id="IPR037682">
    <property type="entry name" value="TonB_C"/>
</dbReference>
<dbReference type="Gene3D" id="3.30.1150.10">
    <property type="match status" value="1"/>
</dbReference>
<dbReference type="PANTHER" id="PTHR33446">
    <property type="entry name" value="PROTEIN TONB-RELATED"/>
    <property type="match status" value="1"/>
</dbReference>
<dbReference type="Proteomes" id="UP000829517">
    <property type="component" value="Unassembled WGS sequence"/>
</dbReference>
<name>A0ABS9J673_9FLAO</name>
<accession>A0ABS9J673</accession>
<dbReference type="PANTHER" id="PTHR33446:SF2">
    <property type="entry name" value="PROTEIN TONB"/>
    <property type="match status" value="1"/>
</dbReference>
<keyword evidence="3" id="KW-1185">Reference proteome</keyword>
<proteinExistence type="predicted"/>
<gene>
    <name evidence="2" type="ORF">JM658_13820</name>
</gene>
<dbReference type="InterPro" id="IPR051045">
    <property type="entry name" value="TonB-dependent_transducer"/>
</dbReference>
<reference evidence="2 3" key="1">
    <citation type="submission" date="2021-01" db="EMBL/GenBank/DDBJ databases">
        <title>Genome sequencing of Joostella atrarenae M1-2 (= KCTC 23194).</title>
        <authorList>
            <person name="Zakaria M.R."/>
            <person name="Lam M.Q."/>
            <person name="Chong C.S."/>
        </authorList>
    </citation>
    <scope>NUCLEOTIDE SEQUENCE [LARGE SCALE GENOMIC DNA]</scope>
    <source>
        <strain evidence="2 3">M1-2</strain>
    </source>
</reference>
<evidence type="ECO:0000313" key="2">
    <source>
        <dbReference type="EMBL" id="MCF8715909.1"/>
    </source>
</evidence>
<organism evidence="2 3">
    <name type="scientific">Joostella atrarenae</name>
    <dbReference type="NCBI Taxonomy" id="679257"/>
    <lineage>
        <taxon>Bacteria</taxon>
        <taxon>Pseudomonadati</taxon>
        <taxon>Bacteroidota</taxon>
        <taxon>Flavobacteriia</taxon>
        <taxon>Flavobacteriales</taxon>
        <taxon>Flavobacteriaceae</taxon>
        <taxon>Joostella</taxon>
    </lineage>
</organism>
<feature type="domain" description="TonB C-terminal" evidence="1">
    <location>
        <begin position="46"/>
        <end position="141"/>
    </location>
</feature>
<comment type="caution">
    <text evidence="2">The sequence shown here is derived from an EMBL/GenBank/DDBJ whole genome shotgun (WGS) entry which is preliminary data.</text>
</comment>
<dbReference type="SUPFAM" id="SSF74653">
    <property type="entry name" value="TolA/TonB C-terminal domain"/>
    <property type="match status" value="1"/>
</dbReference>
<dbReference type="Pfam" id="PF03544">
    <property type="entry name" value="TonB_C"/>
    <property type="match status" value="1"/>
</dbReference>
<dbReference type="EMBL" id="JAETXX010000010">
    <property type="protein sequence ID" value="MCF8715909.1"/>
    <property type="molecule type" value="Genomic_DNA"/>
</dbReference>
<evidence type="ECO:0000259" key="1">
    <source>
        <dbReference type="PROSITE" id="PS52015"/>
    </source>
</evidence>
<sequence>MNILKFIIAFFISNFSYSQVDTYIFSEVDEIPYFTNSECDIKTEECFKTDLLSHIQKVFSYPETAYQNGIEGKVYVQFKINKDGYFTDVKARSKDSLFQSEGIRIIKSLPKITPAFIDKNPVSTVYSYAIHFNIDEEKTISSYDKVAKAPVIFQNCKRKTSDVECFKKELFDFMFDHLEHKNLSSTNYNQTSSKEIEYIAKFYIEISTSGAIENLTVVSNNKSLKSEIERIFNENKISLIPASNSEGNSIPCYFSDELKIVAVTREVRHPISGQY</sequence>
<dbReference type="PROSITE" id="PS52015">
    <property type="entry name" value="TONB_CTD"/>
    <property type="match status" value="1"/>
</dbReference>
<evidence type="ECO:0000313" key="3">
    <source>
        <dbReference type="Proteomes" id="UP000829517"/>
    </source>
</evidence>
<protein>
    <submittedName>
        <fullName evidence="2">Energy transducer TonB</fullName>
    </submittedName>
</protein>